<dbReference type="RefSeq" id="WP_196985777.1">
    <property type="nucleotide sequence ID" value="NZ_JADWYS010000001.1"/>
</dbReference>
<keyword evidence="1" id="KW-1133">Transmembrane helix</keyword>
<keyword evidence="3" id="KW-1185">Reference proteome</keyword>
<gene>
    <name evidence="2" type="ORF">I5803_07640</name>
</gene>
<dbReference type="AlphaFoldDB" id="A0A931MGB1"/>
<protein>
    <submittedName>
        <fullName evidence="2">Uncharacterized protein</fullName>
    </submittedName>
</protein>
<evidence type="ECO:0000313" key="2">
    <source>
        <dbReference type="EMBL" id="MBG9387887.1"/>
    </source>
</evidence>
<name>A0A931MGB1_9BURK</name>
<feature type="transmembrane region" description="Helical" evidence="1">
    <location>
        <begin position="15"/>
        <end position="37"/>
    </location>
</feature>
<keyword evidence="1" id="KW-0472">Membrane</keyword>
<evidence type="ECO:0000313" key="3">
    <source>
        <dbReference type="Proteomes" id="UP000651050"/>
    </source>
</evidence>
<dbReference type="Proteomes" id="UP000651050">
    <property type="component" value="Unassembled WGS sequence"/>
</dbReference>
<proteinExistence type="predicted"/>
<evidence type="ECO:0000256" key="1">
    <source>
        <dbReference type="SAM" id="Phobius"/>
    </source>
</evidence>
<dbReference type="EMBL" id="JADWYS010000001">
    <property type="protein sequence ID" value="MBG9387887.1"/>
    <property type="molecule type" value="Genomic_DNA"/>
</dbReference>
<accession>A0A931MGB1</accession>
<reference evidence="2" key="1">
    <citation type="submission" date="2020-11" db="EMBL/GenBank/DDBJ databases">
        <title>Bacterial whole genome sequence for Caenimonas sp. DR4.4.</title>
        <authorList>
            <person name="Le V."/>
            <person name="Ko S.-R."/>
            <person name="Ahn C.-Y."/>
            <person name="Oh H.-M."/>
        </authorList>
    </citation>
    <scope>NUCLEOTIDE SEQUENCE</scope>
    <source>
        <strain evidence="2">DR4.4</strain>
    </source>
</reference>
<sequence>MHSAPSVSYPVGRSLFAAALMSCVWLAAAGVGMLWIWQMPIPGWRAGAMAAALVGSGGFAAWSWLQAPAGELSWDGRDWAWQAGANAVTGRVAAILDLQGVMLLHWRAPTGPEWLWVESRRRESAWRDLRRAVYSRARPEASPHPRPAAPTP</sequence>
<comment type="caution">
    <text evidence="2">The sequence shown here is derived from an EMBL/GenBank/DDBJ whole genome shotgun (WGS) entry which is preliminary data.</text>
</comment>
<keyword evidence="1" id="KW-0812">Transmembrane</keyword>
<feature type="transmembrane region" description="Helical" evidence="1">
    <location>
        <begin position="44"/>
        <end position="65"/>
    </location>
</feature>
<organism evidence="2 3">
    <name type="scientific">Caenimonas aquaedulcis</name>
    <dbReference type="NCBI Taxonomy" id="2793270"/>
    <lineage>
        <taxon>Bacteria</taxon>
        <taxon>Pseudomonadati</taxon>
        <taxon>Pseudomonadota</taxon>
        <taxon>Betaproteobacteria</taxon>
        <taxon>Burkholderiales</taxon>
        <taxon>Comamonadaceae</taxon>
        <taxon>Caenimonas</taxon>
    </lineage>
</organism>